<sequence length="149" mass="17543">NMRRHLDGSVSKYQELVDYVEPRYRAASSMFAAKDWRRTLDDKVKWDRDVQLRWLADRDDRLARRIVPAPSAGREVDASTMQRVYDEVKTPFKYGVVIPREENESVDCPSVFRVGDKWYMLFVSIKDQIGYQTLLASSDDLLHWRRLGV</sequence>
<feature type="non-terminal residue" evidence="1">
    <location>
        <position position="1"/>
    </location>
</feature>
<feature type="non-terminal residue" evidence="1">
    <location>
        <position position="149"/>
    </location>
</feature>
<dbReference type="SUPFAM" id="SSF75005">
    <property type="entry name" value="Arabinanase/levansucrase/invertase"/>
    <property type="match status" value="1"/>
</dbReference>
<dbReference type="AlphaFoldDB" id="A0A060BX87"/>
<dbReference type="InterPro" id="IPR023296">
    <property type="entry name" value="Glyco_hydro_beta-prop_sf"/>
</dbReference>
<proteinExistence type="predicted"/>
<name>A0A060BX87_9BACT</name>
<evidence type="ECO:0000313" key="1">
    <source>
        <dbReference type="EMBL" id="AIA89028.1"/>
    </source>
</evidence>
<accession>A0A060BX87</accession>
<dbReference type="EMBL" id="KF121737">
    <property type="protein sequence ID" value="AIA89028.1"/>
    <property type="molecule type" value="Genomic_DNA"/>
</dbReference>
<organism evidence="1">
    <name type="scientific">uncultured Chitinophaga sp</name>
    <dbReference type="NCBI Taxonomy" id="339340"/>
    <lineage>
        <taxon>Bacteria</taxon>
        <taxon>Pseudomonadati</taxon>
        <taxon>Bacteroidota</taxon>
        <taxon>Chitinophagia</taxon>
        <taxon>Chitinophagales</taxon>
        <taxon>Chitinophagaceae</taxon>
        <taxon>Chitinophaga</taxon>
        <taxon>environmental samples</taxon>
    </lineage>
</organism>
<dbReference type="Gene3D" id="2.115.10.20">
    <property type="entry name" value="Glycosyl hydrolase domain, family 43"/>
    <property type="match status" value="1"/>
</dbReference>
<reference evidence="1" key="1">
    <citation type="journal article" date="2013" name="Environ. Microbiol.">
        <title>Seasonally variable intestinal metagenomes of the red palm weevil (Rhynchophorus ferrugineus).</title>
        <authorList>
            <person name="Jia S."/>
            <person name="Zhang X."/>
            <person name="Zhang G."/>
            <person name="Yin A."/>
            <person name="Zhang S."/>
            <person name="Li F."/>
            <person name="Wang L."/>
            <person name="Zhao D."/>
            <person name="Yun Q."/>
            <person name="Tala"/>
            <person name="Wang J."/>
            <person name="Sun G."/>
            <person name="Baabdullah M."/>
            <person name="Yu X."/>
            <person name="Hu S."/>
            <person name="Al-Mssallem I.S."/>
            <person name="Yu J."/>
        </authorList>
    </citation>
    <scope>NUCLEOTIDE SEQUENCE</scope>
</reference>
<protein>
    <submittedName>
        <fullName evidence="1">CAZy families GH106 protein</fullName>
    </submittedName>
</protein>